<dbReference type="GO" id="GO:0016285">
    <property type="term" value="F:alanyl aminopeptidase activity"/>
    <property type="evidence" value="ECO:0007669"/>
    <property type="project" value="UniProtKB-EC"/>
</dbReference>
<dbReference type="SUPFAM" id="SSF55486">
    <property type="entry name" value="Metalloproteases ('zincins'), catalytic domain"/>
    <property type="match status" value="1"/>
</dbReference>
<accession>A0A9X3J7I9</accession>
<comment type="caution">
    <text evidence="15">The sequence shown here is derived from an EMBL/GenBank/DDBJ whole genome shotgun (WGS) entry which is preliminary data.</text>
</comment>
<dbReference type="SUPFAM" id="SSF63737">
    <property type="entry name" value="Leukotriene A4 hydrolase N-terminal domain"/>
    <property type="match status" value="1"/>
</dbReference>
<evidence type="ECO:0000259" key="14">
    <source>
        <dbReference type="Pfam" id="PF18962"/>
    </source>
</evidence>
<evidence type="ECO:0000259" key="12">
    <source>
        <dbReference type="Pfam" id="PF01433"/>
    </source>
</evidence>
<comment type="cofactor">
    <cofactor evidence="2">
        <name>Zn(2+)</name>
        <dbReference type="ChEBI" id="CHEBI:29105"/>
    </cofactor>
</comment>
<dbReference type="GO" id="GO:0042277">
    <property type="term" value="F:peptide binding"/>
    <property type="evidence" value="ECO:0007669"/>
    <property type="project" value="TreeGrafter"/>
</dbReference>
<reference evidence="15" key="1">
    <citation type="submission" date="2022-11" db="EMBL/GenBank/DDBJ databases">
        <title>Marilongibacter aestuarii gen. nov., sp. nov., isolated from tidal flat sediment.</title>
        <authorList>
            <person name="Jiayan W."/>
        </authorList>
    </citation>
    <scope>NUCLEOTIDE SEQUENCE</scope>
    <source>
        <strain evidence="15">Z1-6</strain>
    </source>
</reference>
<organism evidence="15 16">
    <name type="scientific">Draconibacterium aestuarii</name>
    <dbReference type="NCBI Taxonomy" id="2998507"/>
    <lineage>
        <taxon>Bacteria</taxon>
        <taxon>Pseudomonadati</taxon>
        <taxon>Bacteroidota</taxon>
        <taxon>Bacteroidia</taxon>
        <taxon>Marinilabiliales</taxon>
        <taxon>Prolixibacteraceae</taxon>
        <taxon>Draconibacterium</taxon>
    </lineage>
</organism>
<evidence type="ECO:0000256" key="5">
    <source>
        <dbReference type="ARBA" id="ARBA00015611"/>
    </source>
</evidence>
<evidence type="ECO:0000259" key="13">
    <source>
        <dbReference type="Pfam" id="PF17900"/>
    </source>
</evidence>
<keyword evidence="10" id="KW-0862">Zinc</keyword>
<protein>
    <recommendedName>
        <fullName evidence="5">Aminopeptidase N</fullName>
        <ecNumber evidence="4">3.4.11.2</ecNumber>
    </recommendedName>
</protein>
<evidence type="ECO:0000256" key="8">
    <source>
        <dbReference type="ARBA" id="ARBA00022723"/>
    </source>
</evidence>
<dbReference type="InterPro" id="IPR045357">
    <property type="entry name" value="Aminopeptidase_N-like_N"/>
</dbReference>
<dbReference type="RefSeq" id="WP_343333083.1">
    <property type="nucleotide sequence ID" value="NZ_JAPOHD010000020.1"/>
</dbReference>
<evidence type="ECO:0000313" key="16">
    <source>
        <dbReference type="Proteomes" id="UP001145087"/>
    </source>
</evidence>
<evidence type="ECO:0000256" key="6">
    <source>
        <dbReference type="ARBA" id="ARBA00022438"/>
    </source>
</evidence>
<feature type="domain" description="Aminopeptidase N-like N-terminal" evidence="13">
    <location>
        <begin position="62"/>
        <end position="231"/>
    </location>
</feature>
<dbReference type="GO" id="GO:0005737">
    <property type="term" value="C:cytoplasm"/>
    <property type="evidence" value="ECO:0007669"/>
    <property type="project" value="TreeGrafter"/>
</dbReference>
<dbReference type="CDD" id="cd09603">
    <property type="entry name" value="M1_APN_like"/>
    <property type="match status" value="1"/>
</dbReference>
<dbReference type="PANTHER" id="PTHR11533">
    <property type="entry name" value="PROTEASE M1 ZINC METALLOPROTEASE"/>
    <property type="match status" value="1"/>
</dbReference>
<dbReference type="GO" id="GO:0005615">
    <property type="term" value="C:extracellular space"/>
    <property type="evidence" value="ECO:0007669"/>
    <property type="project" value="TreeGrafter"/>
</dbReference>
<dbReference type="PANTHER" id="PTHR11533:SF174">
    <property type="entry name" value="PUROMYCIN-SENSITIVE AMINOPEPTIDASE-RELATED"/>
    <property type="match status" value="1"/>
</dbReference>
<dbReference type="InterPro" id="IPR014782">
    <property type="entry name" value="Peptidase_M1_dom"/>
</dbReference>
<dbReference type="Pfam" id="PF01433">
    <property type="entry name" value="Peptidase_M1"/>
    <property type="match status" value="1"/>
</dbReference>
<evidence type="ECO:0000256" key="3">
    <source>
        <dbReference type="ARBA" id="ARBA00010136"/>
    </source>
</evidence>
<evidence type="ECO:0000256" key="7">
    <source>
        <dbReference type="ARBA" id="ARBA00022670"/>
    </source>
</evidence>
<evidence type="ECO:0000256" key="10">
    <source>
        <dbReference type="ARBA" id="ARBA00022833"/>
    </source>
</evidence>
<dbReference type="InterPro" id="IPR042097">
    <property type="entry name" value="Aminopeptidase_N-like_N_sf"/>
</dbReference>
<keyword evidence="9" id="KW-0378">Hydrolase</keyword>
<dbReference type="InterPro" id="IPR026444">
    <property type="entry name" value="Secre_tail"/>
</dbReference>
<evidence type="ECO:0000313" key="15">
    <source>
        <dbReference type="EMBL" id="MCY1720750.1"/>
    </source>
</evidence>
<evidence type="ECO:0000256" key="11">
    <source>
        <dbReference type="ARBA" id="ARBA00023049"/>
    </source>
</evidence>
<dbReference type="NCBIfam" id="TIGR04183">
    <property type="entry name" value="Por_Secre_tail"/>
    <property type="match status" value="1"/>
</dbReference>
<dbReference type="GO" id="GO:0006508">
    <property type="term" value="P:proteolysis"/>
    <property type="evidence" value="ECO:0007669"/>
    <property type="project" value="UniProtKB-KW"/>
</dbReference>
<dbReference type="Pfam" id="PF18962">
    <property type="entry name" value="Por_Secre_tail"/>
    <property type="match status" value="1"/>
</dbReference>
<dbReference type="InterPro" id="IPR050344">
    <property type="entry name" value="Peptidase_M1_aminopeptidases"/>
</dbReference>
<dbReference type="GO" id="GO:0070006">
    <property type="term" value="F:metalloaminopeptidase activity"/>
    <property type="evidence" value="ECO:0007669"/>
    <property type="project" value="TreeGrafter"/>
</dbReference>
<dbReference type="InterPro" id="IPR001930">
    <property type="entry name" value="Peptidase_M1"/>
</dbReference>
<keyword evidence="11" id="KW-0482">Metalloprotease</keyword>
<dbReference type="Gene3D" id="2.60.40.1730">
    <property type="entry name" value="tricorn interacting facor f3 domain"/>
    <property type="match status" value="1"/>
</dbReference>
<keyword evidence="16" id="KW-1185">Reference proteome</keyword>
<evidence type="ECO:0000256" key="4">
    <source>
        <dbReference type="ARBA" id="ARBA00012564"/>
    </source>
</evidence>
<dbReference type="Pfam" id="PF17900">
    <property type="entry name" value="Peptidase_M1_N"/>
    <property type="match status" value="1"/>
</dbReference>
<dbReference type="GO" id="GO:0016020">
    <property type="term" value="C:membrane"/>
    <property type="evidence" value="ECO:0007669"/>
    <property type="project" value="TreeGrafter"/>
</dbReference>
<dbReference type="PRINTS" id="PR00756">
    <property type="entry name" value="ALADIPTASE"/>
</dbReference>
<dbReference type="Gene3D" id="1.10.390.10">
    <property type="entry name" value="Neutral Protease Domain 2"/>
    <property type="match status" value="1"/>
</dbReference>
<feature type="domain" description="Secretion system C-terminal sorting" evidence="14">
    <location>
        <begin position="573"/>
        <end position="641"/>
    </location>
</feature>
<feature type="domain" description="Peptidase M1 membrane alanine aminopeptidase" evidence="12">
    <location>
        <begin position="322"/>
        <end position="466"/>
    </location>
</feature>
<dbReference type="GO" id="GO:0043171">
    <property type="term" value="P:peptide catabolic process"/>
    <property type="evidence" value="ECO:0007669"/>
    <property type="project" value="TreeGrafter"/>
</dbReference>
<dbReference type="EMBL" id="JAPOHD010000020">
    <property type="protein sequence ID" value="MCY1720750.1"/>
    <property type="molecule type" value="Genomic_DNA"/>
</dbReference>
<dbReference type="Proteomes" id="UP001145087">
    <property type="component" value="Unassembled WGS sequence"/>
</dbReference>
<sequence>MVRILVSILFIIVFNLFAQGQNPALLTDKIAIQESQNHRMKSAFKETGNYAETDFIYQRMKWNIDPAVRYISGKITTHFKSSVSDLTEITFDLSSALEVDSIIQKNKKIEFTHETDIVTIPLQTSLSENQIDSLIIYYKGVPPETGFGSFTQTIHGINNTPIIWTLSEPYGAKEWWPCKQSLADKIDSIDIIVHCPEMYKTASNGIVVSETVNNGKRTIHWQHRFPITTYLVAIAVTNYESYSDHLDLNNGRQIEILNYVYPEDLETAKTQTPVTLEIIDLFNNLIGEYPFASEKYGHAQFGWLGGMEHQTMSFMGYFSFGLIAHELAHQWFGNYITLGSWQHIWLNEGFATYLTGLAHEHLAEDYYWGVWKNSYKNHVVSQPDGSVFVQDTSSINRLFDSRLSYAKGGFLLHMLRWILGDEVFFNALTNYFADEKIANGFALTQDWITHVETAGDTTLTGFFNDWFYGEGYPIYTINYQQYHPDSLIVQLSQTTSHTSVDFFEMPLPIRVYAPNKTDSTDFRLNNTYNQQMFVLNPGFSVAEIVIDPDDWILCKTDNIVETPIIFAKNEVLVFPNPTTNKVNLRIPGNEWMLKTTFYSMKGACVEQVLTSNDEIDISKLPTGTYLIQIETNLSLYSRKIVKK</sequence>
<keyword evidence="6 15" id="KW-0031">Aminopeptidase</keyword>
<evidence type="ECO:0000256" key="2">
    <source>
        <dbReference type="ARBA" id="ARBA00001947"/>
    </source>
</evidence>
<evidence type="ECO:0000256" key="1">
    <source>
        <dbReference type="ARBA" id="ARBA00000098"/>
    </source>
</evidence>
<proteinExistence type="inferred from homology"/>
<comment type="similarity">
    <text evidence="3">Belongs to the peptidase M1 family.</text>
</comment>
<name>A0A9X3J7I9_9BACT</name>
<evidence type="ECO:0000256" key="9">
    <source>
        <dbReference type="ARBA" id="ARBA00022801"/>
    </source>
</evidence>
<dbReference type="AlphaFoldDB" id="A0A9X3J7I9"/>
<keyword evidence="8" id="KW-0479">Metal-binding</keyword>
<keyword evidence="7" id="KW-0645">Protease</keyword>
<dbReference type="InterPro" id="IPR027268">
    <property type="entry name" value="Peptidase_M4/M1_CTD_sf"/>
</dbReference>
<dbReference type="EC" id="3.4.11.2" evidence="4"/>
<dbReference type="GO" id="GO:0008270">
    <property type="term" value="F:zinc ion binding"/>
    <property type="evidence" value="ECO:0007669"/>
    <property type="project" value="InterPro"/>
</dbReference>
<gene>
    <name evidence="15" type="ORF">OU798_10370</name>
</gene>
<comment type="catalytic activity">
    <reaction evidence="1">
        <text>Release of an N-terminal amino acid, Xaa-|-Yaa- from a peptide, amide or arylamide. Xaa is preferably Ala, but may be most amino acids including Pro (slow action). When a terminal hydrophobic residue is followed by a prolyl residue, the two may be released as an intact Xaa-Pro dipeptide.</text>
        <dbReference type="EC" id="3.4.11.2"/>
    </reaction>
</comment>